<reference evidence="1 2" key="1">
    <citation type="journal article" date="2019" name="Int. J. Syst. Evol. Microbiol.">
        <title>The Global Catalogue of Microorganisms (GCM) 10K type strain sequencing project: providing services to taxonomists for standard genome sequencing and annotation.</title>
        <authorList>
            <consortium name="The Broad Institute Genomics Platform"/>
            <consortium name="The Broad Institute Genome Sequencing Center for Infectious Disease"/>
            <person name="Wu L."/>
            <person name="Ma J."/>
        </authorList>
    </citation>
    <scope>NUCLEOTIDE SEQUENCE [LARGE SCALE GENOMIC DNA]</scope>
    <source>
        <strain evidence="1 2">JCM 5067</strain>
    </source>
</reference>
<accession>A0ABN1H3B5</accession>
<dbReference type="Proteomes" id="UP001500668">
    <property type="component" value="Unassembled WGS sequence"/>
</dbReference>
<sequence length="70" mass="7513">MIGHGVILPQPGTGAPGAPEWHGVSVFPARRVANPLRGKWGSVPDVTLPRTRRTRQTLRWATVAPLRPGG</sequence>
<evidence type="ECO:0000313" key="1">
    <source>
        <dbReference type="EMBL" id="GAA0627434.1"/>
    </source>
</evidence>
<proteinExistence type="predicted"/>
<evidence type="ECO:0000313" key="2">
    <source>
        <dbReference type="Proteomes" id="UP001500668"/>
    </source>
</evidence>
<keyword evidence="2" id="KW-1185">Reference proteome</keyword>
<comment type="caution">
    <text evidence="1">The sequence shown here is derived from an EMBL/GenBank/DDBJ whole genome shotgun (WGS) entry which is preliminary data.</text>
</comment>
<name>A0ABN1H3B5_9ACTN</name>
<dbReference type="EMBL" id="BAAACA010000064">
    <property type="protein sequence ID" value="GAA0627434.1"/>
    <property type="molecule type" value="Genomic_DNA"/>
</dbReference>
<gene>
    <name evidence="1" type="ORF">GCM10010394_67960</name>
</gene>
<protein>
    <submittedName>
        <fullName evidence="1">Uncharacterized protein</fullName>
    </submittedName>
</protein>
<organism evidence="1 2">
    <name type="scientific">Streptomyces crystallinus</name>
    <dbReference type="NCBI Taxonomy" id="68191"/>
    <lineage>
        <taxon>Bacteria</taxon>
        <taxon>Bacillati</taxon>
        <taxon>Actinomycetota</taxon>
        <taxon>Actinomycetes</taxon>
        <taxon>Kitasatosporales</taxon>
        <taxon>Streptomycetaceae</taxon>
        <taxon>Streptomyces</taxon>
    </lineage>
</organism>